<dbReference type="OrthoDB" id="3365519at2759"/>
<feature type="compositionally biased region" description="Basic residues" evidence="1">
    <location>
        <begin position="230"/>
        <end position="243"/>
    </location>
</feature>
<feature type="region of interest" description="Disordered" evidence="1">
    <location>
        <begin position="589"/>
        <end position="675"/>
    </location>
</feature>
<feature type="compositionally biased region" description="Pro residues" evidence="1">
    <location>
        <begin position="167"/>
        <end position="176"/>
    </location>
</feature>
<dbReference type="EMBL" id="AACS02000012">
    <property type="protein sequence ID" value="EAU86636.2"/>
    <property type="molecule type" value="Genomic_DNA"/>
</dbReference>
<feature type="compositionally biased region" description="Polar residues" evidence="1">
    <location>
        <begin position="31"/>
        <end position="40"/>
    </location>
</feature>
<feature type="compositionally biased region" description="Basic and acidic residues" evidence="1">
    <location>
        <begin position="367"/>
        <end position="378"/>
    </location>
</feature>
<reference evidence="2 3" key="1">
    <citation type="journal article" date="2010" name="Proc. Natl. Acad. Sci. U.S.A.">
        <title>Insights into evolution of multicellular fungi from the assembled chromosomes of the mushroom Coprinopsis cinerea (Coprinus cinereus).</title>
        <authorList>
            <person name="Stajich J.E."/>
            <person name="Wilke S.K."/>
            <person name="Ahren D."/>
            <person name="Au C.H."/>
            <person name="Birren B.W."/>
            <person name="Borodovsky M."/>
            <person name="Burns C."/>
            <person name="Canback B."/>
            <person name="Casselton L.A."/>
            <person name="Cheng C.K."/>
            <person name="Deng J."/>
            <person name="Dietrich F.S."/>
            <person name="Fargo D.C."/>
            <person name="Farman M.L."/>
            <person name="Gathman A.C."/>
            <person name="Goldberg J."/>
            <person name="Guigo R."/>
            <person name="Hoegger P.J."/>
            <person name="Hooker J.B."/>
            <person name="Huggins A."/>
            <person name="James T.Y."/>
            <person name="Kamada T."/>
            <person name="Kilaru S."/>
            <person name="Kodira C."/>
            <person name="Kues U."/>
            <person name="Kupfer D."/>
            <person name="Kwan H.S."/>
            <person name="Lomsadze A."/>
            <person name="Li W."/>
            <person name="Lilly W.W."/>
            <person name="Ma L.J."/>
            <person name="Mackey A.J."/>
            <person name="Manning G."/>
            <person name="Martin F."/>
            <person name="Muraguchi H."/>
            <person name="Natvig D.O."/>
            <person name="Palmerini H."/>
            <person name="Ramesh M.A."/>
            <person name="Rehmeyer C.J."/>
            <person name="Roe B.A."/>
            <person name="Shenoy N."/>
            <person name="Stanke M."/>
            <person name="Ter-Hovhannisyan V."/>
            <person name="Tunlid A."/>
            <person name="Velagapudi R."/>
            <person name="Vision T.J."/>
            <person name="Zeng Q."/>
            <person name="Zolan M.E."/>
            <person name="Pukkila P.J."/>
        </authorList>
    </citation>
    <scope>NUCLEOTIDE SEQUENCE [LARGE SCALE GENOMIC DNA]</scope>
    <source>
        <strain evidence="3">Okayama-7 / 130 / ATCC MYA-4618 / FGSC 9003</strain>
    </source>
</reference>
<sequence>MGNNTSALNGHANSLYPSAIGSFQTSRAFVNPAQSTSMPQFNAGPSKPSFRRPGPASSPPPPPPGAAAPVPGSIYQPTSVPTQVAPIVQGKPRIFAAMGNVDEADPPKPVQNFTANVSQPYPSNQSPNQRPVQATTGYSPPTTTTVSYSNGHHPVDVQRTPRMSEPRPLPQSPPRTPQHHQQHNGPGIQSPPRSRKLSKVRQPSDVSTTLPNVSSTSIMSASVESLHSTGHGKVHQHNGHRTLAKSQPVPLRPTSSSGHKRSLSRSPTKQEQLQQQQQQQQQQQEEQPAHVDEETIRKAGIPLDDDPFAKVEGVKMLKPSSSPSKEGSIKRHRSKGKDEVKSTAGDDASSTVTREDQQSQLSVPRDSTSRRTKDKDTIDSASVAASATSAQTSEERRRERRERRAREKEERKAREREAAKAAAAAQAEAEAAASRASDNVDPELEGEIEPVVDEELEALNKLEEKFFPLTQFIGNPQLLGHLLSFMTFYDWCILSSISREIRIMLVQSAPLREEVLERFLRTDLADYMRGVSTPSHEYARVAKMYVHSLTVHPSVRDPSLEHTIRCLTASTRAYTRVVLRLRAQAEKEASVASANPQRAASVPPHPPSAAGAAKAANNGYYGNMNGYSSSRSQSRPSSRAPSPTMSNYSHSYASSQYGHSSQPGLSSTTMMHQNSSQTSLTFRSPLFRLRRAPLLRVFVPSPEGDWLSDKSVLDCEAECKKAGVLHLMRMGDVVWDIAVGDEGNVGRLVYDGKYLIDLDYTYNPIGDLPKYIPTLAFPPSYFHRVIRTGPVTSNPIAHIDISPWGEEIAANLQLLQDRVKTETPQGAYHNVVRWVHRSSFAIRPPARVMQRGTSVNGRAQPHTPRIPIPETDNLFIDSGWYGTIVVETEGTNEALADLQERCGPRAFPPRPKPLNPAMAKAREENRKVFRILREKSRPGEIWIRAVSIKERLL</sequence>
<dbReference type="eggNOG" id="ENOG502RGNW">
    <property type="taxonomic scope" value="Eukaryota"/>
</dbReference>
<name>A8NNL8_COPC7</name>
<dbReference type="InterPro" id="IPR051425">
    <property type="entry name" value="Formin_Homology"/>
</dbReference>
<gene>
    <name evidence="2" type="ORF">CC1G_07294</name>
</gene>
<evidence type="ECO:0000313" key="3">
    <source>
        <dbReference type="Proteomes" id="UP000001861"/>
    </source>
</evidence>
<proteinExistence type="predicted"/>
<feature type="compositionally biased region" description="Polar residues" evidence="1">
    <location>
        <begin position="111"/>
        <end position="134"/>
    </location>
</feature>
<dbReference type="AlphaFoldDB" id="A8NNL8"/>
<dbReference type="InParanoid" id="A8NNL8"/>
<dbReference type="Proteomes" id="UP000001861">
    <property type="component" value="Unassembled WGS sequence"/>
</dbReference>
<dbReference type="RefSeq" id="XP_001835152.2">
    <property type="nucleotide sequence ID" value="XM_001835100.2"/>
</dbReference>
<feature type="region of interest" description="Disordered" evidence="1">
    <location>
        <begin position="31"/>
        <end position="83"/>
    </location>
</feature>
<dbReference type="VEuPathDB" id="FungiDB:CC1G_07294"/>
<feature type="compositionally biased region" description="Pro residues" evidence="1">
    <location>
        <begin position="56"/>
        <end position="66"/>
    </location>
</feature>
<feature type="compositionally biased region" description="Low complexity" evidence="1">
    <location>
        <begin position="264"/>
        <end position="286"/>
    </location>
</feature>
<evidence type="ECO:0000313" key="2">
    <source>
        <dbReference type="EMBL" id="EAU86636.2"/>
    </source>
</evidence>
<feature type="compositionally biased region" description="Polar residues" evidence="1">
    <location>
        <begin position="348"/>
        <end position="366"/>
    </location>
</feature>
<dbReference type="HOGENOM" id="CLU_309274_0_0_1"/>
<dbReference type="GeneID" id="6011679"/>
<dbReference type="CDD" id="cd22541">
    <property type="entry name" value="SP5_N"/>
    <property type="match status" value="1"/>
</dbReference>
<feature type="compositionally biased region" description="Polar residues" evidence="1">
    <location>
        <begin position="204"/>
        <end position="228"/>
    </location>
</feature>
<dbReference type="KEGG" id="cci:CC1G_07294"/>
<feature type="compositionally biased region" description="Low complexity" evidence="1">
    <location>
        <begin position="608"/>
        <end position="643"/>
    </location>
</feature>
<feature type="compositionally biased region" description="Low complexity" evidence="1">
    <location>
        <begin position="135"/>
        <end position="149"/>
    </location>
</feature>
<dbReference type="PANTHER" id="PTHR45725:SF18">
    <property type="entry name" value="ORC1-LIKE AAA ATPASE DOMAIN-CONTAINING PROTEIN"/>
    <property type="match status" value="1"/>
</dbReference>
<accession>A8NNL8</accession>
<keyword evidence="3" id="KW-1185">Reference proteome</keyword>
<feature type="region of interest" description="Disordered" evidence="1">
    <location>
        <begin position="98"/>
        <end position="443"/>
    </location>
</feature>
<dbReference type="PANTHER" id="PTHR45725">
    <property type="entry name" value="FORMIN HOMOLOGY 2 FAMILY MEMBER"/>
    <property type="match status" value="1"/>
</dbReference>
<organism evidence="2 3">
    <name type="scientific">Coprinopsis cinerea (strain Okayama-7 / 130 / ATCC MYA-4618 / FGSC 9003)</name>
    <name type="common">Inky cap fungus</name>
    <name type="synonym">Hormographiella aspergillata</name>
    <dbReference type="NCBI Taxonomy" id="240176"/>
    <lineage>
        <taxon>Eukaryota</taxon>
        <taxon>Fungi</taxon>
        <taxon>Dikarya</taxon>
        <taxon>Basidiomycota</taxon>
        <taxon>Agaricomycotina</taxon>
        <taxon>Agaricomycetes</taxon>
        <taxon>Agaricomycetidae</taxon>
        <taxon>Agaricales</taxon>
        <taxon>Agaricineae</taxon>
        <taxon>Psathyrellaceae</taxon>
        <taxon>Coprinopsis</taxon>
    </lineage>
</organism>
<feature type="compositionally biased region" description="Low complexity" evidence="1">
    <location>
        <begin position="380"/>
        <end position="392"/>
    </location>
</feature>
<feature type="compositionally biased region" description="Low complexity" evidence="1">
    <location>
        <begin position="420"/>
        <end position="437"/>
    </location>
</feature>
<protein>
    <recommendedName>
        <fullName evidence="4">F-box domain-containing protein</fullName>
    </recommendedName>
</protein>
<comment type="caution">
    <text evidence="2">The sequence shown here is derived from an EMBL/GenBank/DDBJ whole genome shotgun (WGS) entry which is preliminary data.</text>
</comment>
<feature type="compositionally biased region" description="Basic and acidic residues" evidence="1">
    <location>
        <begin position="287"/>
        <end position="297"/>
    </location>
</feature>
<feature type="compositionally biased region" description="Polar residues" evidence="1">
    <location>
        <begin position="644"/>
        <end position="675"/>
    </location>
</feature>
<evidence type="ECO:0008006" key="4">
    <source>
        <dbReference type="Google" id="ProtNLM"/>
    </source>
</evidence>
<feature type="compositionally biased region" description="Basic and acidic residues" evidence="1">
    <location>
        <begin position="393"/>
        <end position="419"/>
    </location>
</feature>
<evidence type="ECO:0000256" key="1">
    <source>
        <dbReference type="SAM" id="MobiDB-lite"/>
    </source>
</evidence>
<dbReference type="OMA" id="GHRTLAK"/>